<reference evidence="1 2" key="1">
    <citation type="submission" date="2019-04" db="EMBL/GenBank/DDBJ databases">
        <authorList>
            <consortium name="DOE Joint Genome Institute"/>
            <person name="Mondo S."/>
            <person name="Kjaerbolling I."/>
            <person name="Vesth T."/>
            <person name="Frisvad J.C."/>
            <person name="Nybo J.L."/>
            <person name="Theobald S."/>
            <person name="Kildgaard S."/>
            <person name="Isbrandt T."/>
            <person name="Kuo A."/>
            <person name="Sato A."/>
            <person name="Lyhne E.K."/>
            <person name="Kogle M.E."/>
            <person name="Wiebenga A."/>
            <person name="Kun R.S."/>
            <person name="Lubbers R.J."/>
            <person name="Makela M.R."/>
            <person name="Barry K."/>
            <person name="Chovatia M."/>
            <person name="Clum A."/>
            <person name="Daum C."/>
            <person name="Haridas S."/>
            <person name="He G."/>
            <person name="LaButti K."/>
            <person name="Lipzen A."/>
            <person name="Riley R."/>
            <person name="Salamov A."/>
            <person name="Simmons B.A."/>
            <person name="Magnuson J.K."/>
            <person name="Henrissat B."/>
            <person name="Mortensen U.H."/>
            <person name="Larsen T.O."/>
            <person name="Devries R.P."/>
            <person name="Grigoriev I.V."/>
            <person name="Machida M."/>
            <person name="Baker S.E."/>
            <person name="Andersen M.R."/>
            <person name="Cantor M.N."/>
            <person name="Hua S.X."/>
        </authorList>
    </citation>
    <scope>NUCLEOTIDE SEQUENCE [LARGE SCALE GENOMIC DNA]</scope>
    <source>
        <strain evidence="1 2">CBS 117616</strain>
    </source>
</reference>
<organism evidence="1 2">
    <name type="scientific">Aspergillus pseudocaelatus</name>
    <dbReference type="NCBI Taxonomy" id="1825620"/>
    <lineage>
        <taxon>Eukaryota</taxon>
        <taxon>Fungi</taxon>
        <taxon>Dikarya</taxon>
        <taxon>Ascomycota</taxon>
        <taxon>Pezizomycotina</taxon>
        <taxon>Eurotiomycetes</taxon>
        <taxon>Eurotiomycetidae</taxon>
        <taxon>Eurotiales</taxon>
        <taxon>Aspergillaceae</taxon>
        <taxon>Aspergillus</taxon>
        <taxon>Aspergillus subgen. Circumdati</taxon>
    </lineage>
</organism>
<name>A0ABQ6W5L8_9EURO</name>
<evidence type="ECO:0000313" key="1">
    <source>
        <dbReference type="EMBL" id="KAE8412418.1"/>
    </source>
</evidence>
<sequence length="54" mass="6526">MVFVGSDCWFGSGWSVGWTDEMDRWMGYLWFVWIYKLNGILDWNLDHVLGVHWL</sequence>
<keyword evidence="2" id="KW-1185">Reference proteome</keyword>
<dbReference type="EMBL" id="ML735835">
    <property type="protein sequence ID" value="KAE8412418.1"/>
    <property type="molecule type" value="Genomic_DNA"/>
</dbReference>
<accession>A0ABQ6W5L8</accession>
<proteinExistence type="predicted"/>
<protein>
    <submittedName>
        <fullName evidence="1">Uncharacterized protein</fullName>
    </submittedName>
</protein>
<dbReference type="Proteomes" id="UP000325395">
    <property type="component" value="Unassembled WGS sequence"/>
</dbReference>
<evidence type="ECO:0000313" key="2">
    <source>
        <dbReference type="Proteomes" id="UP000325395"/>
    </source>
</evidence>
<gene>
    <name evidence="1" type="ORF">BDV36DRAFT_271592</name>
</gene>